<evidence type="ECO:0000313" key="2">
    <source>
        <dbReference type="Proteomes" id="UP000325313"/>
    </source>
</evidence>
<gene>
    <name evidence="1" type="primary">COX4_1</name>
    <name evidence="1" type="ORF">PGTUg99_000536</name>
</gene>
<comment type="caution">
    <text evidence="1">The sequence shown here is derived from an EMBL/GenBank/DDBJ whole genome shotgun (WGS) entry which is preliminary data.</text>
</comment>
<reference evidence="1 2" key="1">
    <citation type="submission" date="2019-05" db="EMBL/GenBank/DDBJ databases">
        <title>Emergence of the Ug99 lineage of the wheat stem rust pathogen through somatic hybridization.</title>
        <authorList>
            <person name="Li F."/>
            <person name="Upadhyaya N.M."/>
            <person name="Sperschneider J."/>
            <person name="Matny O."/>
            <person name="Nguyen-Phuc H."/>
            <person name="Mago R."/>
            <person name="Raley C."/>
            <person name="Miller M.E."/>
            <person name="Silverstein K.A.T."/>
            <person name="Henningsen E."/>
            <person name="Hirsch C.D."/>
            <person name="Visser B."/>
            <person name="Pretorius Z.A."/>
            <person name="Steffenson B.J."/>
            <person name="Schwessinger B."/>
            <person name="Dodds P.N."/>
            <person name="Figueroa M."/>
        </authorList>
    </citation>
    <scope>NUCLEOTIDE SEQUENCE [LARGE SCALE GENOMIC DNA]</scope>
    <source>
        <strain evidence="1 2">Ug99</strain>
    </source>
</reference>
<name>A0A5B0QE20_PUCGR</name>
<accession>A0A5B0QE20</accession>
<organism evidence="1 2">
    <name type="scientific">Puccinia graminis f. sp. tritici</name>
    <dbReference type="NCBI Taxonomy" id="56615"/>
    <lineage>
        <taxon>Eukaryota</taxon>
        <taxon>Fungi</taxon>
        <taxon>Dikarya</taxon>
        <taxon>Basidiomycota</taxon>
        <taxon>Pucciniomycotina</taxon>
        <taxon>Pucciniomycetes</taxon>
        <taxon>Pucciniales</taxon>
        <taxon>Pucciniaceae</taxon>
        <taxon>Puccinia</taxon>
    </lineage>
</organism>
<protein>
    <submittedName>
        <fullName evidence="1">Cytochrome c oxidase subunit 4</fullName>
    </submittedName>
</protein>
<sequence length="224" mass="24737">MLLPSITRQSATLANRTLGSVSLRGSPRFLSVSRIVQGDDHHGKSIVQKFTSSDGNIATNYGPTPSLLLDARTTNHARPGCENPELSQPTWSNPLGSERYEILSRMEGHDLSIARPLAVNHMGTLDNPVKVFSLVPNELLLLAVLASPSRFTRHLIHELVLHPPRTPKMFLSCGCAYVVDFQGDPHEHGNEEPKLSVLHEHPGEKPRLKWGWGDMTTHNGGNQR</sequence>
<evidence type="ECO:0000313" key="1">
    <source>
        <dbReference type="EMBL" id="KAA1111362.1"/>
    </source>
</evidence>
<dbReference type="Proteomes" id="UP000325313">
    <property type="component" value="Unassembled WGS sequence"/>
</dbReference>
<proteinExistence type="predicted"/>
<dbReference type="AlphaFoldDB" id="A0A5B0QE20"/>
<dbReference type="EMBL" id="VDEP01000285">
    <property type="protein sequence ID" value="KAA1111362.1"/>
    <property type="molecule type" value="Genomic_DNA"/>
</dbReference>